<dbReference type="STRING" id="644966.Tmar_0839"/>
<keyword evidence="8" id="KW-0808">Transferase</keyword>
<dbReference type="Pfam" id="PF14791">
    <property type="entry name" value="DNA_pol_B_thumb"/>
    <property type="match status" value="1"/>
</dbReference>
<evidence type="ECO:0000259" key="24">
    <source>
        <dbReference type="SMART" id="SM00481"/>
    </source>
</evidence>
<dbReference type="Pfam" id="PF02811">
    <property type="entry name" value="PHP"/>
    <property type="match status" value="1"/>
</dbReference>
<evidence type="ECO:0000256" key="5">
    <source>
        <dbReference type="ARBA" id="ARBA00020020"/>
    </source>
</evidence>
<keyword evidence="9" id="KW-0548">Nucleotidyltransferase</keyword>
<dbReference type="InterPro" id="IPR004013">
    <property type="entry name" value="PHP_dom"/>
</dbReference>
<dbReference type="Gene3D" id="1.10.150.110">
    <property type="entry name" value="DNA polymerase beta, N-terminal domain-like"/>
    <property type="match status" value="1"/>
</dbReference>
<accession>E6SIV8</accession>
<dbReference type="Gene3D" id="3.30.210.10">
    <property type="entry name" value="DNA polymerase, thumb domain"/>
    <property type="match status" value="1"/>
</dbReference>
<name>E6SIV8_THEM7</name>
<dbReference type="EC" id="4.2.99.18" evidence="4"/>
<evidence type="ECO:0000256" key="8">
    <source>
        <dbReference type="ARBA" id="ARBA00022679"/>
    </source>
</evidence>
<dbReference type="InterPro" id="IPR037160">
    <property type="entry name" value="DNA_Pol_thumb_sf"/>
</dbReference>
<evidence type="ECO:0000256" key="20">
    <source>
        <dbReference type="ARBA" id="ARBA00045548"/>
    </source>
</evidence>
<dbReference type="GO" id="GO:0140078">
    <property type="term" value="F:class I DNA-(apurinic or apyrimidinic site) endonuclease activity"/>
    <property type="evidence" value="ECO:0007669"/>
    <property type="project" value="UniProtKB-EC"/>
</dbReference>
<dbReference type="KEGG" id="tmr:Tmar_0839"/>
<dbReference type="SMART" id="SM00278">
    <property type="entry name" value="HhH1"/>
    <property type="match status" value="3"/>
</dbReference>
<evidence type="ECO:0000256" key="2">
    <source>
        <dbReference type="ARBA" id="ARBA00004496"/>
    </source>
</evidence>
<evidence type="ECO:0000256" key="18">
    <source>
        <dbReference type="ARBA" id="ARBA00044632"/>
    </source>
</evidence>
<keyword evidence="11" id="KW-0227">DNA damage</keyword>
<dbReference type="FunFam" id="3.20.20.140:FF:000047">
    <property type="entry name" value="PHP domain-containing protein"/>
    <property type="match status" value="1"/>
</dbReference>
<evidence type="ECO:0000256" key="10">
    <source>
        <dbReference type="ARBA" id="ARBA00022705"/>
    </source>
</evidence>
<keyword evidence="27" id="KW-1185">Reference proteome</keyword>
<comment type="catalytic activity">
    <reaction evidence="21">
        <text>DNA(n) + a 2'-deoxyribonucleoside 5'-triphosphate = DNA(n+1) + diphosphate</text>
        <dbReference type="Rhea" id="RHEA:22508"/>
        <dbReference type="Rhea" id="RHEA-COMP:17339"/>
        <dbReference type="Rhea" id="RHEA-COMP:17340"/>
        <dbReference type="ChEBI" id="CHEBI:33019"/>
        <dbReference type="ChEBI" id="CHEBI:61560"/>
        <dbReference type="ChEBI" id="CHEBI:173112"/>
        <dbReference type="EC" id="2.7.7.7"/>
    </reaction>
</comment>
<evidence type="ECO:0000313" key="27">
    <source>
        <dbReference type="Proteomes" id="UP000008915"/>
    </source>
</evidence>
<dbReference type="AlphaFoldDB" id="E6SIV8"/>
<dbReference type="EC" id="2.7.7.7" evidence="3"/>
<dbReference type="SUPFAM" id="SSF81301">
    <property type="entry name" value="Nucleotidyltransferase"/>
    <property type="match status" value="1"/>
</dbReference>
<organism evidence="26 27">
    <name type="scientific">Thermaerobacter marianensis (strain ATCC 700841 / DSM 12885 / JCM 10246 / 7p75a)</name>
    <dbReference type="NCBI Taxonomy" id="644966"/>
    <lineage>
        <taxon>Bacteria</taxon>
        <taxon>Bacillati</taxon>
        <taxon>Bacillota</taxon>
        <taxon>Clostridia</taxon>
        <taxon>Eubacteriales</taxon>
        <taxon>Clostridiales Family XVII. Incertae Sedis</taxon>
        <taxon>Thermaerobacter</taxon>
    </lineage>
</organism>
<dbReference type="PANTHER" id="PTHR36928">
    <property type="entry name" value="PHOSPHATASE YCDX-RELATED"/>
    <property type="match status" value="1"/>
</dbReference>
<dbReference type="InterPro" id="IPR047967">
    <property type="entry name" value="PolX_PHP"/>
</dbReference>
<evidence type="ECO:0000259" key="23">
    <source>
        <dbReference type="SMART" id="SM00278"/>
    </source>
</evidence>
<dbReference type="InterPro" id="IPR050243">
    <property type="entry name" value="PHP_phosphatase"/>
</dbReference>
<evidence type="ECO:0000256" key="15">
    <source>
        <dbReference type="ARBA" id="ARBA00023204"/>
    </source>
</evidence>
<dbReference type="PRINTS" id="PR00870">
    <property type="entry name" value="DNAPOLXBETA"/>
</dbReference>
<dbReference type="GO" id="GO:0005829">
    <property type="term" value="C:cytosol"/>
    <property type="evidence" value="ECO:0007669"/>
    <property type="project" value="TreeGrafter"/>
</dbReference>
<feature type="region of interest" description="Disordered" evidence="22">
    <location>
        <begin position="353"/>
        <end position="380"/>
    </location>
</feature>
<dbReference type="InterPro" id="IPR003583">
    <property type="entry name" value="Hlx-hairpin-Hlx_DNA-bd_motif"/>
</dbReference>
<dbReference type="InterPro" id="IPR003141">
    <property type="entry name" value="Pol/His_phosphatase_N"/>
</dbReference>
<gene>
    <name evidence="26" type="ordered locus">Tmar_0839</name>
</gene>
<dbReference type="GO" id="GO:0003677">
    <property type="term" value="F:DNA binding"/>
    <property type="evidence" value="ECO:0007669"/>
    <property type="project" value="InterPro"/>
</dbReference>
<evidence type="ECO:0000259" key="25">
    <source>
        <dbReference type="SMART" id="SM00483"/>
    </source>
</evidence>
<dbReference type="SUPFAM" id="SSF47802">
    <property type="entry name" value="DNA polymerase beta, N-terminal domain-like"/>
    <property type="match status" value="1"/>
</dbReference>
<dbReference type="PANTHER" id="PTHR36928:SF1">
    <property type="entry name" value="PHOSPHATASE YCDX-RELATED"/>
    <property type="match status" value="1"/>
</dbReference>
<evidence type="ECO:0000256" key="17">
    <source>
        <dbReference type="ARBA" id="ARBA00035726"/>
    </source>
</evidence>
<evidence type="ECO:0000256" key="12">
    <source>
        <dbReference type="ARBA" id="ARBA00022843"/>
    </source>
</evidence>
<evidence type="ECO:0000256" key="6">
    <source>
        <dbReference type="ARBA" id="ARBA00022481"/>
    </source>
</evidence>
<dbReference type="InterPro" id="IPR043519">
    <property type="entry name" value="NT_sf"/>
</dbReference>
<feature type="region of interest" description="Disordered" evidence="22">
    <location>
        <begin position="656"/>
        <end position="675"/>
    </location>
</feature>
<evidence type="ECO:0000313" key="26">
    <source>
        <dbReference type="EMBL" id="ADU50953.1"/>
    </source>
</evidence>
<dbReference type="Gene3D" id="1.10.150.20">
    <property type="entry name" value="5' to 3' exonuclease, C-terminal subdomain"/>
    <property type="match status" value="1"/>
</dbReference>
<dbReference type="GO" id="GO:0006281">
    <property type="term" value="P:DNA repair"/>
    <property type="evidence" value="ECO:0007669"/>
    <property type="project" value="UniProtKB-KW"/>
</dbReference>
<protein>
    <recommendedName>
        <fullName evidence="5">DNA polymerase beta</fullName>
        <ecNumber evidence="3">2.7.7.7</ecNumber>
        <ecNumber evidence="4">4.2.99.18</ecNumber>
    </recommendedName>
    <alternativeName>
        <fullName evidence="16">5'-deoxyribose-phosphate lyase</fullName>
    </alternativeName>
    <alternativeName>
        <fullName evidence="17">AP lyase</fullName>
    </alternativeName>
</protein>
<evidence type="ECO:0000256" key="22">
    <source>
        <dbReference type="SAM" id="MobiDB-lite"/>
    </source>
</evidence>
<keyword evidence="12" id="KW-0832">Ubl conjugation</keyword>
<dbReference type="Gene3D" id="3.20.20.140">
    <property type="entry name" value="Metal-dependent hydrolases"/>
    <property type="match status" value="1"/>
</dbReference>
<dbReference type="EMBL" id="CP002344">
    <property type="protein sequence ID" value="ADU50953.1"/>
    <property type="molecule type" value="Genomic_DNA"/>
</dbReference>
<evidence type="ECO:0000256" key="16">
    <source>
        <dbReference type="ARBA" id="ARBA00035717"/>
    </source>
</evidence>
<dbReference type="SMART" id="SM00483">
    <property type="entry name" value="POLXc"/>
    <property type="match status" value="1"/>
</dbReference>
<comment type="cofactor">
    <cofactor evidence="1">
        <name>Mg(2+)</name>
        <dbReference type="ChEBI" id="CHEBI:18420"/>
    </cofactor>
</comment>
<sequence>MSRTGREARPGGAPVPPDGPPMTNKRVAALLEEIADLLEIDGTDARKAGAYRRAARTVSALRDDLRDYLEGDRLQTLPGIGPAIAGKIRDFYATGSTRLLDELRRRVPAGVQNLLAIPGLGPRTAARLYHELGIDSPAALRDALDDGRVAALPGLGEARARKLREALDRLDREGPRLTLGEALAAAGVLAEELARLPGVWEVVPAGEVRRGVEQVEAVELLALAEEPAAAAQAVAAWLAGGAAGNDGFGGAGALGGAGGAGRAGGTPGAGESRAESALQSESRLPVIEAITPAGWPVRVMVAPRAARATALVYATGSAAHWAQLQRRAEARGWRLDPLAIRRGAAGGEARAAGVGAGAGARTGAGEDPAPPADPAPPDGEDALYRLLGLEPIPPELREGRGEVEAAAAGCLPELVAAVHLRGDLHVHSRWSDGAASIAEMAAAARARGYRYLAICDHSRSLKVAHGLEVAELEAQWAEIDALNAALAAEGADFRILKGAEVDILKDGRLDYPDEILARLDVVVASVHTHLQLDRQAMTERLLAAAEHPHVDIVAHPTGRRLGFRDPYDADLEAVIAAAARTGTALEINASAERLDLPAEWARRAAAAGAWLVIDTDAHAPDQLDQVTLGVKVARRAWIGPGQVLNALEPEALRAWLAQPKGRRPKPGPAGGPGQG</sequence>
<dbReference type="SMART" id="SM00481">
    <property type="entry name" value="POLIIIAc"/>
    <property type="match status" value="1"/>
</dbReference>
<dbReference type="InterPro" id="IPR016195">
    <property type="entry name" value="Pol/histidinol_Pase-like"/>
</dbReference>
<feature type="compositionally biased region" description="Pro residues" evidence="22">
    <location>
        <begin position="368"/>
        <end position="377"/>
    </location>
</feature>
<comment type="catalytic activity">
    <reaction evidence="18">
        <text>2'-deoxyribonucleotide-(2'-deoxyribose 5'-phosphate)-2'-deoxyribonucleotide-DNA = a 3'-end 2'-deoxyribonucleotide-(2,3-dehydro-2,3-deoxyribose 5'-phosphate)-DNA + a 5'-end 5'-phospho-2'-deoxyribonucleoside-DNA + H(+)</text>
        <dbReference type="Rhea" id="RHEA:66592"/>
        <dbReference type="Rhea" id="RHEA-COMP:13180"/>
        <dbReference type="Rhea" id="RHEA-COMP:16897"/>
        <dbReference type="Rhea" id="RHEA-COMP:17067"/>
        <dbReference type="ChEBI" id="CHEBI:15378"/>
        <dbReference type="ChEBI" id="CHEBI:136412"/>
        <dbReference type="ChEBI" id="CHEBI:157695"/>
        <dbReference type="ChEBI" id="CHEBI:167181"/>
        <dbReference type="EC" id="4.2.99.18"/>
    </reaction>
</comment>
<evidence type="ECO:0000256" key="14">
    <source>
        <dbReference type="ARBA" id="ARBA00023053"/>
    </source>
</evidence>
<feature type="region of interest" description="Disordered" evidence="22">
    <location>
        <begin position="257"/>
        <end position="278"/>
    </location>
</feature>
<dbReference type="InterPro" id="IPR002054">
    <property type="entry name" value="DNA-dir_DNA_pol_X"/>
</dbReference>
<evidence type="ECO:0000256" key="4">
    <source>
        <dbReference type="ARBA" id="ARBA00012720"/>
    </source>
</evidence>
<keyword evidence="10" id="KW-0235">DNA replication</keyword>
<dbReference type="eggNOG" id="COG1796">
    <property type="taxonomic scope" value="Bacteria"/>
</dbReference>
<proteinExistence type="predicted"/>
<dbReference type="InterPro" id="IPR027421">
    <property type="entry name" value="DNA_pol_lamdba_lyase_dom_sf"/>
</dbReference>
<dbReference type="InterPro" id="IPR010996">
    <property type="entry name" value="HHH_MUS81"/>
</dbReference>
<dbReference type="GO" id="GO:0003887">
    <property type="term" value="F:DNA-directed DNA polymerase activity"/>
    <property type="evidence" value="ECO:0007669"/>
    <property type="project" value="UniProtKB-KW"/>
</dbReference>
<reference evidence="26 27" key="1">
    <citation type="journal article" date="2010" name="Stand. Genomic Sci.">
        <title>Complete genome sequence of Thermaerobacter marianensis type strain (7p75a).</title>
        <authorList>
            <person name="Han C."/>
            <person name="Gu W."/>
            <person name="Zhang X."/>
            <person name="Lapidus A."/>
            <person name="Nolan M."/>
            <person name="Copeland A."/>
            <person name="Lucas S."/>
            <person name="Del Rio T.G."/>
            <person name="Tice H."/>
            <person name="Cheng J.F."/>
            <person name="Tapia R."/>
            <person name="Goodwin L."/>
            <person name="Pitluck S."/>
            <person name="Pagani I."/>
            <person name="Ivanova N."/>
            <person name="Mavromatis K."/>
            <person name="Mikhailova N."/>
            <person name="Pati A."/>
            <person name="Chen A."/>
            <person name="Palaniappan K."/>
            <person name="Land M."/>
            <person name="Hauser L."/>
            <person name="Chang Y.J."/>
            <person name="Jeffries C.D."/>
            <person name="Schneider S."/>
            <person name="Rohde M."/>
            <person name="Goker M."/>
            <person name="Pukall R."/>
            <person name="Woyke T."/>
            <person name="Bristow J."/>
            <person name="Eisen J.A."/>
            <person name="Markowitz V."/>
            <person name="Hugenholtz P."/>
            <person name="Kyrpides N.C."/>
            <person name="Klenk H.P."/>
            <person name="Detter J.C."/>
        </authorList>
    </citation>
    <scope>NUCLEOTIDE SEQUENCE [LARGE SCALE GENOMIC DNA]</scope>
    <source>
        <strain evidence="27">ATCC 700841 / DSM 12885 / JCM 10246 / 7p75a</strain>
    </source>
</reference>
<dbReference type="Proteomes" id="UP000008915">
    <property type="component" value="Chromosome"/>
</dbReference>
<dbReference type="OrthoDB" id="9808747at2"/>
<reference evidence="27" key="2">
    <citation type="journal article" date="2010" name="Stand. Genomic Sci.">
        <title>Complete genome sequence of Thermaerobacter marianensis type strain (7p75aT).</title>
        <authorList>
            <person name="Han C."/>
            <person name="Gu W."/>
            <person name="Zhang X."/>
            <person name="Lapidus A."/>
            <person name="Nolan M."/>
            <person name="Copeland A."/>
            <person name="Lucas S."/>
            <person name="Glavina Del Rio T."/>
            <person name="Tice H."/>
            <person name="Cheng J."/>
            <person name="Tapia R."/>
            <person name="Goodwin L."/>
            <person name="Pitluck S."/>
            <person name="Pagani I."/>
            <person name="Ivanova N."/>
            <person name="Mavromatis K."/>
            <person name="Mikhailova N."/>
            <person name="Pati A."/>
            <person name="Chen A."/>
            <person name="Palaniappan K."/>
            <person name="Land M."/>
            <person name="Hauser L."/>
            <person name="Chang Y."/>
            <person name="Jeffries C."/>
            <person name="Schneider S."/>
            <person name="Rohde M."/>
            <person name="Goker M."/>
            <person name="Pukall R."/>
            <person name="Woyke T."/>
            <person name="Bristow J."/>
            <person name="Eisen J."/>
            <person name="Markowitz V."/>
            <person name="Hugenholtz P."/>
            <person name="Kyrpides N."/>
            <person name="Klenk H."/>
            <person name="Detter J."/>
        </authorList>
    </citation>
    <scope>NUCLEOTIDE SEQUENCE [LARGE SCALE GENOMIC DNA]</scope>
    <source>
        <strain evidence="27">ATCC 700841 / DSM 12885 / JCM 10246 / 7p75a</strain>
    </source>
</reference>
<evidence type="ECO:0000256" key="11">
    <source>
        <dbReference type="ARBA" id="ARBA00022763"/>
    </source>
</evidence>
<feature type="domain" description="Polymerase/histidinol phosphatase N-terminal" evidence="24">
    <location>
        <begin position="422"/>
        <end position="505"/>
    </location>
</feature>
<dbReference type="HOGENOM" id="CLU_017729_1_0_9"/>
<evidence type="ECO:0000256" key="3">
    <source>
        <dbReference type="ARBA" id="ARBA00012417"/>
    </source>
</evidence>
<evidence type="ECO:0000256" key="1">
    <source>
        <dbReference type="ARBA" id="ARBA00001946"/>
    </source>
</evidence>
<dbReference type="NCBIfam" id="NF005928">
    <property type="entry name" value="PRK07945.1"/>
    <property type="match status" value="1"/>
</dbReference>
<evidence type="ECO:0000256" key="9">
    <source>
        <dbReference type="ARBA" id="ARBA00022695"/>
    </source>
</evidence>
<dbReference type="Pfam" id="PF14520">
    <property type="entry name" value="HHH_5"/>
    <property type="match status" value="1"/>
</dbReference>
<feature type="compositionally biased region" description="Gly residues" evidence="22">
    <location>
        <begin position="257"/>
        <end position="268"/>
    </location>
</feature>
<dbReference type="Pfam" id="PF14716">
    <property type="entry name" value="HHH_8"/>
    <property type="match status" value="1"/>
</dbReference>
<feature type="domain" description="Helix-hairpin-helix DNA-binding motif class 1" evidence="23">
    <location>
        <begin position="72"/>
        <end position="91"/>
    </location>
</feature>
<dbReference type="GO" id="GO:0042578">
    <property type="term" value="F:phosphoric ester hydrolase activity"/>
    <property type="evidence" value="ECO:0007669"/>
    <property type="project" value="TreeGrafter"/>
</dbReference>
<feature type="domain" description="DNA-directed DNA polymerase X" evidence="25">
    <location>
        <begin position="22"/>
        <end position="398"/>
    </location>
</feature>
<dbReference type="InterPro" id="IPR002008">
    <property type="entry name" value="DNA_pol_X_beta-like"/>
</dbReference>
<keyword evidence="13" id="KW-0239">DNA-directed DNA polymerase</keyword>
<evidence type="ECO:0000256" key="19">
    <source>
        <dbReference type="ARBA" id="ARBA00044678"/>
    </source>
</evidence>
<feature type="domain" description="Helix-hairpin-helix DNA-binding motif class 1" evidence="23">
    <location>
        <begin position="112"/>
        <end position="131"/>
    </location>
</feature>
<feature type="region of interest" description="Disordered" evidence="22">
    <location>
        <begin position="1"/>
        <end position="24"/>
    </location>
</feature>
<evidence type="ECO:0000256" key="21">
    <source>
        <dbReference type="ARBA" id="ARBA00049244"/>
    </source>
</evidence>
<dbReference type="eggNOG" id="COG1387">
    <property type="taxonomic scope" value="Bacteria"/>
</dbReference>
<keyword evidence="15" id="KW-0234">DNA repair</keyword>
<comment type="function">
    <text evidence="20">Repair polymerase that plays a key role in base-excision repair. During this process, the damaged base is excised by specific DNA glycosylases, the DNA backbone is nicked at the abasic site by an apurinic/apyrimidic (AP) endonuclease, and POLB removes 5'-deoxyribose-phosphate from the preincised AP site acting as a 5'-deoxyribose-phosphate lyase (5'-dRP lyase); through its DNA polymerase activity, it adds one nucleotide to the 3' end of the arising single-nucleotide gap. Conducts 'gap-filling' DNA synthesis in a stepwise distributive fashion rather than in a processive fashion as for other DNA polymerases. It is also able to cleave sugar-phosphate bonds 3' to an intact AP site, acting as an AP lyase.</text>
</comment>
<dbReference type="CDD" id="cd07436">
    <property type="entry name" value="PHP_PolX"/>
    <property type="match status" value="1"/>
</dbReference>
<dbReference type="Gene3D" id="3.30.460.10">
    <property type="entry name" value="Beta Polymerase, domain 2"/>
    <property type="match status" value="1"/>
</dbReference>
<comment type="catalytic activity">
    <reaction evidence="19">
        <text>a 5'-end 2'-deoxyribose-2'-deoxyribonucleotide-DNA = (2E,4S)-4-hydroxypenten-2-al-5-phosphate + a 5'-end 5'-phospho-2'-deoxyribonucleoside-DNA + H(+)</text>
        <dbReference type="Rhea" id="RHEA:76255"/>
        <dbReference type="Rhea" id="RHEA-COMP:13180"/>
        <dbReference type="Rhea" id="RHEA-COMP:18657"/>
        <dbReference type="ChEBI" id="CHEBI:15378"/>
        <dbReference type="ChEBI" id="CHEBI:136412"/>
        <dbReference type="ChEBI" id="CHEBI:195194"/>
        <dbReference type="ChEBI" id="CHEBI:195195"/>
    </reaction>
</comment>
<dbReference type="RefSeq" id="WP_013495258.1">
    <property type="nucleotide sequence ID" value="NC_014831.1"/>
</dbReference>
<keyword evidence="14" id="KW-0915">Sodium</keyword>
<evidence type="ECO:0000256" key="7">
    <source>
        <dbReference type="ARBA" id="ARBA00022634"/>
    </source>
</evidence>
<comment type="subcellular location">
    <subcellularLocation>
        <location evidence="2">Cytoplasm</location>
    </subcellularLocation>
</comment>
<dbReference type="GO" id="GO:0008270">
    <property type="term" value="F:zinc ion binding"/>
    <property type="evidence" value="ECO:0007669"/>
    <property type="project" value="TreeGrafter"/>
</dbReference>
<evidence type="ECO:0000256" key="13">
    <source>
        <dbReference type="ARBA" id="ARBA00022932"/>
    </source>
</evidence>
<keyword evidence="6" id="KW-0488">Methylation</keyword>
<dbReference type="InterPro" id="IPR029398">
    <property type="entry name" value="PolB_thumb"/>
</dbReference>
<keyword evidence="7" id="KW-0237">DNA synthesis</keyword>
<dbReference type="SUPFAM" id="SSF89550">
    <property type="entry name" value="PHP domain-like"/>
    <property type="match status" value="1"/>
</dbReference>
<feature type="domain" description="Helix-hairpin-helix DNA-binding motif class 1" evidence="23">
    <location>
        <begin position="147"/>
        <end position="166"/>
    </location>
</feature>